<sequence length="293" mass="32654">MFTGHIRSALVEFFHNTSVRDGMVVSTVQGKPVAISEELFARTFELPLEGLTDLHEVTKDLVFEARNAFSYDGKLRSTSCKNREMLFEFRLLNDILAKTVTVKAGSFDVVTHERFLMMSAIHGGVTVNRGRLLFNIFKDMVTPATRLLIKLNETAQMETDMEEPSVIRSDDIAVAATTRSIAVNNEVDNLDGAQNEISRKMASFTAPKQFLKEPLRSGENDEMPGSKQPSKIIEPTAAEKEMDIVPVATEDLSLAKSVAKMTGSEEAESLSKAMELTENHLRMMKSRCPSRIF</sequence>
<gene>
    <name evidence="1" type="ORF">F511_12474</name>
</gene>
<dbReference type="Proteomes" id="UP000250235">
    <property type="component" value="Unassembled WGS sequence"/>
</dbReference>
<organism evidence="1 2">
    <name type="scientific">Dorcoceras hygrometricum</name>
    <dbReference type="NCBI Taxonomy" id="472368"/>
    <lineage>
        <taxon>Eukaryota</taxon>
        <taxon>Viridiplantae</taxon>
        <taxon>Streptophyta</taxon>
        <taxon>Embryophyta</taxon>
        <taxon>Tracheophyta</taxon>
        <taxon>Spermatophyta</taxon>
        <taxon>Magnoliopsida</taxon>
        <taxon>eudicotyledons</taxon>
        <taxon>Gunneridae</taxon>
        <taxon>Pentapetalae</taxon>
        <taxon>asterids</taxon>
        <taxon>lamiids</taxon>
        <taxon>Lamiales</taxon>
        <taxon>Gesneriaceae</taxon>
        <taxon>Didymocarpoideae</taxon>
        <taxon>Trichosporeae</taxon>
        <taxon>Loxocarpinae</taxon>
        <taxon>Dorcoceras</taxon>
    </lineage>
</organism>
<name>A0A2Z7DF74_9LAMI</name>
<keyword evidence="2" id="KW-1185">Reference proteome</keyword>
<dbReference type="AlphaFoldDB" id="A0A2Z7DF74"/>
<evidence type="ECO:0000313" key="1">
    <source>
        <dbReference type="EMBL" id="KZV57985.1"/>
    </source>
</evidence>
<dbReference type="OrthoDB" id="1741306at2759"/>
<reference evidence="1 2" key="1">
    <citation type="journal article" date="2015" name="Proc. Natl. Acad. Sci. U.S.A.">
        <title>The resurrection genome of Boea hygrometrica: A blueprint for survival of dehydration.</title>
        <authorList>
            <person name="Xiao L."/>
            <person name="Yang G."/>
            <person name="Zhang L."/>
            <person name="Yang X."/>
            <person name="Zhao S."/>
            <person name="Ji Z."/>
            <person name="Zhou Q."/>
            <person name="Hu M."/>
            <person name="Wang Y."/>
            <person name="Chen M."/>
            <person name="Xu Y."/>
            <person name="Jin H."/>
            <person name="Xiao X."/>
            <person name="Hu G."/>
            <person name="Bao F."/>
            <person name="Hu Y."/>
            <person name="Wan P."/>
            <person name="Li L."/>
            <person name="Deng X."/>
            <person name="Kuang T."/>
            <person name="Xiang C."/>
            <person name="Zhu J.K."/>
            <person name="Oliver M.J."/>
            <person name="He Y."/>
        </authorList>
    </citation>
    <scope>NUCLEOTIDE SEQUENCE [LARGE SCALE GENOMIC DNA]</scope>
    <source>
        <strain evidence="2">cv. XS01</strain>
    </source>
</reference>
<dbReference type="EMBL" id="KQ987177">
    <property type="protein sequence ID" value="KZV57985.1"/>
    <property type="molecule type" value="Genomic_DNA"/>
</dbReference>
<evidence type="ECO:0000313" key="2">
    <source>
        <dbReference type="Proteomes" id="UP000250235"/>
    </source>
</evidence>
<protein>
    <submittedName>
        <fullName evidence="1">Splicing factor 3B subunit 1-like</fullName>
    </submittedName>
</protein>
<accession>A0A2Z7DF74</accession>
<proteinExistence type="predicted"/>